<accession>A0A5M6IB26</accession>
<dbReference type="RefSeq" id="WP_150062551.1">
    <property type="nucleotide sequence ID" value="NZ_JACHII010000017.1"/>
</dbReference>
<dbReference type="EMBL" id="VWPJ01000009">
    <property type="protein sequence ID" value="KAA5605500.1"/>
    <property type="molecule type" value="Genomic_DNA"/>
</dbReference>
<dbReference type="AlphaFoldDB" id="A0A5M6IB26"/>
<feature type="region of interest" description="Disordered" evidence="1">
    <location>
        <begin position="1"/>
        <end position="20"/>
    </location>
</feature>
<evidence type="ECO:0000313" key="3">
    <source>
        <dbReference type="Proteomes" id="UP000324065"/>
    </source>
</evidence>
<keyword evidence="3" id="KW-1185">Reference proteome</keyword>
<gene>
    <name evidence="2" type="ORF">F1188_11440</name>
</gene>
<dbReference type="OrthoDB" id="7360696at2"/>
<organism evidence="2 3">
    <name type="scientific">Roseospira marina</name>
    <dbReference type="NCBI Taxonomy" id="140057"/>
    <lineage>
        <taxon>Bacteria</taxon>
        <taxon>Pseudomonadati</taxon>
        <taxon>Pseudomonadota</taxon>
        <taxon>Alphaproteobacteria</taxon>
        <taxon>Rhodospirillales</taxon>
        <taxon>Rhodospirillaceae</taxon>
        <taxon>Roseospira</taxon>
    </lineage>
</organism>
<evidence type="ECO:0000256" key="1">
    <source>
        <dbReference type="SAM" id="MobiDB-lite"/>
    </source>
</evidence>
<evidence type="ECO:0000313" key="2">
    <source>
        <dbReference type="EMBL" id="KAA5605500.1"/>
    </source>
</evidence>
<sequence length="195" mass="21987">MDMVDRERHARAAEASDGGGARRLAGGVDVATLEQELDTFLDSLALRTGRLAESGRVLDGDEDRAPRFMDYARTRNLTSECMAFLIVIERRIEGLPDSRRAPYYDRLTEILVALWGTLLDGSLTFLRAIANEEHLPLGSREVFLREIKTLHDAHATLSEERFEGRIPGDLMSKQRQAERILNEIIDRAPRLLDLG</sequence>
<reference evidence="2 3" key="1">
    <citation type="submission" date="2019-09" db="EMBL/GenBank/DDBJ databases">
        <title>Genome sequence of Roseospira marina, one of the more divergent members of the non-sulfur purple photosynthetic bacterial family, the Rhodospirillaceae.</title>
        <authorList>
            <person name="Meyer T."/>
            <person name="Kyndt J."/>
        </authorList>
    </citation>
    <scope>NUCLEOTIDE SEQUENCE [LARGE SCALE GENOMIC DNA]</scope>
    <source>
        <strain evidence="2 3">DSM 15113</strain>
    </source>
</reference>
<name>A0A5M6IB26_9PROT</name>
<feature type="compositionally biased region" description="Basic and acidic residues" evidence="1">
    <location>
        <begin position="1"/>
        <end position="14"/>
    </location>
</feature>
<dbReference type="Proteomes" id="UP000324065">
    <property type="component" value="Unassembled WGS sequence"/>
</dbReference>
<proteinExistence type="predicted"/>
<comment type="caution">
    <text evidence="2">The sequence shown here is derived from an EMBL/GenBank/DDBJ whole genome shotgun (WGS) entry which is preliminary data.</text>
</comment>
<protein>
    <submittedName>
        <fullName evidence="2">Uncharacterized protein</fullName>
    </submittedName>
</protein>